<sequence length="71" mass="7651">MKLLSMGGGGPTLVSADGTPADETHLPRPSTSRGTQRLYIRINTLQYLYSYIFIDSANSYHSLYVGGVAGL</sequence>
<evidence type="ECO:0000313" key="4">
    <source>
        <dbReference type="Proteomes" id="UP000233837"/>
    </source>
</evidence>
<organism evidence="3 4">
    <name type="scientific">Dendrobium catenatum</name>
    <dbReference type="NCBI Taxonomy" id="906689"/>
    <lineage>
        <taxon>Eukaryota</taxon>
        <taxon>Viridiplantae</taxon>
        <taxon>Streptophyta</taxon>
        <taxon>Embryophyta</taxon>
        <taxon>Tracheophyta</taxon>
        <taxon>Spermatophyta</taxon>
        <taxon>Magnoliopsida</taxon>
        <taxon>Liliopsida</taxon>
        <taxon>Asparagales</taxon>
        <taxon>Orchidaceae</taxon>
        <taxon>Epidendroideae</taxon>
        <taxon>Malaxideae</taxon>
        <taxon>Dendrobiinae</taxon>
        <taxon>Dendrobium</taxon>
    </lineage>
</organism>
<protein>
    <recommendedName>
        <fullName evidence="2">PATROL1-like C-terminal domain-containing protein</fullName>
    </recommendedName>
</protein>
<evidence type="ECO:0000259" key="2">
    <source>
        <dbReference type="Pfam" id="PF25761"/>
    </source>
</evidence>
<feature type="region of interest" description="Disordered" evidence="1">
    <location>
        <begin position="1"/>
        <end position="33"/>
    </location>
</feature>
<dbReference type="AlphaFoldDB" id="A0A2I0X2L3"/>
<reference evidence="3 4" key="2">
    <citation type="journal article" date="2017" name="Nature">
        <title>The Apostasia genome and the evolution of orchids.</title>
        <authorList>
            <person name="Zhang G.Q."/>
            <person name="Liu K.W."/>
            <person name="Li Z."/>
            <person name="Lohaus R."/>
            <person name="Hsiao Y.Y."/>
            <person name="Niu S.C."/>
            <person name="Wang J.Y."/>
            <person name="Lin Y.C."/>
            <person name="Xu Q."/>
            <person name="Chen L.J."/>
            <person name="Yoshida K."/>
            <person name="Fujiwara S."/>
            <person name="Wang Z.W."/>
            <person name="Zhang Y.Q."/>
            <person name="Mitsuda N."/>
            <person name="Wang M."/>
            <person name="Liu G.H."/>
            <person name="Pecoraro L."/>
            <person name="Huang H.X."/>
            <person name="Xiao X.J."/>
            <person name="Lin M."/>
            <person name="Wu X.Y."/>
            <person name="Wu W.L."/>
            <person name="Chen Y.Y."/>
            <person name="Chang S.B."/>
            <person name="Sakamoto S."/>
            <person name="Ohme-Takagi M."/>
            <person name="Yagi M."/>
            <person name="Zeng S.J."/>
            <person name="Shen C.Y."/>
            <person name="Yeh C.M."/>
            <person name="Luo Y.B."/>
            <person name="Tsai W.C."/>
            <person name="Van de Peer Y."/>
            <person name="Liu Z.J."/>
        </authorList>
    </citation>
    <scope>NUCLEOTIDE SEQUENCE [LARGE SCALE GENOMIC DNA]</scope>
    <source>
        <tissue evidence="3">The whole plant</tissue>
    </source>
</reference>
<evidence type="ECO:0000256" key="1">
    <source>
        <dbReference type="SAM" id="MobiDB-lite"/>
    </source>
</evidence>
<dbReference type="InterPro" id="IPR057984">
    <property type="entry name" value="PATROL1_C"/>
</dbReference>
<gene>
    <name evidence="3" type="ORF">MA16_Dca004155</name>
</gene>
<evidence type="ECO:0000313" key="3">
    <source>
        <dbReference type="EMBL" id="PKU82137.1"/>
    </source>
</evidence>
<name>A0A2I0X2L3_9ASPA</name>
<feature type="domain" description="PATROL1-like C-terminal" evidence="2">
    <location>
        <begin position="21"/>
        <end position="50"/>
    </location>
</feature>
<proteinExistence type="predicted"/>
<feature type="compositionally biased region" description="Gly residues" evidence="1">
    <location>
        <begin position="1"/>
        <end position="11"/>
    </location>
</feature>
<dbReference type="Pfam" id="PF25761">
    <property type="entry name" value="TPR_PATROL1"/>
    <property type="match status" value="1"/>
</dbReference>
<accession>A0A2I0X2L3</accession>
<reference evidence="3 4" key="1">
    <citation type="journal article" date="2016" name="Sci. Rep.">
        <title>The Dendrobium catenatum Lindl. genome sequence provides insights into polysaccharide synthase, floral development and adaptive evolution.</title>
        <authorList>
            <person name="Zhang G.Q."/>
            <person name="Xu Q."/>
            <person name="Bian C."/>
            <person name="Tsai W.C."/>
            <person name="Yeh C.M."/>
            <person name="Liu K.W."/>
            <person name="Yoshida K."/>
            <person name="Zhang L.S."/>
            <person name="Chang S.B."/>
            <person name="Chen F."/>
            <person name="Shi Y."/>
            <person name="Su Y.Y."/>
            <person name="Zhang Y.Q."/>
            <person name="Chen L.J."/>
            <person name="Yin Y."/>
            <person name="Lin M."/>
            <person name="Huang H."/>
            <person name="Deng H."/>
            <person name="Wang Z.W."/>
            <person name="Zhu S.L."/>
            <person name="Zhao X."/>
            <person name="Deng C."/>
            <person name="Niu S.C."/>
            <person name="Huang J."/>
            <person name="Wang M."/>
            <person name="Liu G.H."/>
            <person name="Yang H.J."/>
            <person name="Xiao X.J."/>
            <person name="Hsiao Y.Y."/>
            <person name="Wu W.L."/>
            <person name="Chen Y.Y."/>
            <person name="Mitsuda N."/>
            <person name="Ohme-Takagi M."/>
            <person name="Luo Y.B."/>
            <person name="Van de Peer Y."/>
            <person name="Liu Z.J."/>
        </authorList>
    </citation>
    <scope>NUCLEOTIDE SEQUENCE [LARGE SCALE GENOMIC DNA]</scope>
    <source>
        <tissue evidence="3">The whole plant</tissue>
    </source>
</reference>
<keyword evidence="4" id="KW-1185">Reference proteome</keyword>
<dbReference type="EMBL" id="KZ502211">
    <property type="protein sequence ID" value="PKU82137.1"/>
    <property type="molecule type" value="Genomic_DNA"/>
</dbReference>
<dbReference type="Proteomes" id="UP000233837">
    <property type="component" value="Unassembled WGS sequence"/>
</dbReference>